<feature type="compositionally biased region" description="Pro residues" evidence="1">
    <location>
        <begin position="151"/>
        <end position="164"/>
    </location>
</feature>
<dbReference type="Proteomes" id="UP000316733">
    <property type="component" value="Segment"/>
</dbReference>
<feature type="region of interest" description="Disordered" evidence="1">
    <location>
        <begin position="142"/>
        <end position="181"/>
    </location>
</feature>
<proteinExistence type="predicted"/>
<organism evidence="2 3">
    <name type="scientific">Pseudomonas phage vB_PaeM_PA5oct</name>
    <dbReference type="NCBI Taxonomy" id="2163605"/>
    <lineage>
        <taxon>Viruses</taxon>
        <taxon>Duplodnaviria</taxon>
        <taxon>Heunggongvirae</taxon>
        <taxon>Uroviricota</taxon>
        <taxon>Caudoviricetes</taxon>
        <taxon>Arenbergviridae</taxon>
        <taxon>Wroclawvirus</taxon>
        <taxon>Wroclawvirus PA5oct</taxon>
    </lineage>
</organism>
<evidence type="ECO:0000313" key="3">
    <source>
        <dbReference type="Proteomes" id="UP000316733"/>
    </source>
</evidence>
<dbReference type="InterPro" id="IPR008727">
    <property type="entry name" value="PAAR_motif"/>
</dbReference>
<dbReference type="Pfam" id="PF05488">
    <property type="entry name" value="PAAR_motif"/>
    <property type="match status" value="1"/>
</dbReference>
<accession>A0A4Y5JTV6</accession>
<reference evidence="3" key="1">
    <citation type="journal article" date="2020" name="bioRxiv">
        <title>Integrative omics analysis of Pseudomonas aeruginosa virus PA5oct highlights the molecular complexity of jumbo phages.</title>
        <authorList>
            <person name="Lood C."/>
            <person name="Danis-Wlodarczyk K."/>
            <person name="Blasdel B.G."/>
            <person name="Jang H.B."/>
            <person name="Vandenheuvel D."/>
            <person name="Briers Y."/>
            <person name="Noben J.-P."/>
            <person name="van Noort V."/>
            <person name="Drulis-Kawa Z."/>
            <person name="Lavigne R."/>
        </authorList>
    </citation>
    <scope>NUCLEOTIDE SEQUENCE [LARGE SCALE GENOMIC DNA]</scope>
</reference>
<protein>
    <submittedName>
        <fullName evidence="2">Putative baseplate hub sub and tail lysozyme</fullName>
    </submittedName>
</protein>
<evidence type="ECO:0000256" key="1">
    <source>
        <dbReference type="SAM" id="MobiDB-lite"/>
    </source>
</evidence>
<dbReference type="InterPro" id="IPR009045">
    <property type="entry name" value="Zn_M74/Hedgehog-like"/>
</dbReference>
<gene>
    <name evidence="2" type="ORF">EST35_0245</name>
</gene>
<dbReference type="EMBL" id="MK797984">
    <property type="protein sequence ID" value="QCG76126.1"/>
    <property type="molecule type" value="Genomic_DNA"/>
</dbReference>
<dbReference type="SUPFAM" id="SSF55166">
    <property type="entry name" value="Hedgehog/DD-peptidase"/>
    <property type="match status" value="1"/>
</dbReference>
<sequence>MPEAVRLGDICSGHQIGYPPRPNVQGSPNVFVNNLPEHRVTDKWDVHCSPTGSCHNSTMAVGSPNVWVNNLPAARLGDLVGCTSLAAQGSPNVFINNGNTDPIIVDDVILPKDQNEYINAVGILPCGPLDYQEGDPIADEYETNSGGGHYPPLPQTTPPPPISKPPVDENNNIPPARPPIPTECPVITGSIDYSIRLSPNFTIGDLSIKATFPHAIKAQRGLTVNEIVCNLKSLAEHCLEPIIAQYPGARINSGFRNVQNGKSDHEKGFAADLQWPGKSYDQLWQMVLWVKDNVPYKQLIWEHGNMPWIHIAYARTGETSATRVMTMYQNQYSPGLKKMR</sequence>
<dbReference type="Gene3D" id="2.60.200.60">
    <property type="match status" value="1"/>
</dbReference>
<name>A0A4Y5JTV6_9CAUD</name>
<dbReference type="CDD" id="cd14737">
    <property type="entry name" value="PAAR_1"/>
    <property type="match status" value="1"/>
</dbReference>
<evidence type="ECO:0000313" key="2">
    <source>
        <dbReference type="EMBL" id="QCG76126.1"/>
    </source>
</evidence>
<keyword evidence="3" id="KW-1185">Reference proteome</keyword>